<feature type="domain" description="Pierisin-like" evidence="4">
    <location>
        <begin position="1378"/>
        <end position="1501"/>
    </location>
</feature>
<evidence type="ECO:0000259" key="3">
    <source>
        <dbReference type="Pfam" id="PF03527"/>
    </source>
</evidence>
<evidence type="ECO:0000256" key="1">
    <source>
        <dbReference type="ARBA" id="ARBA00022737"/>
    </source>
</evidence>
<geneLocation type="plasmid" evidence="6">
    <name>pAlCFBP5473</name>
</geneLocation>
<dbReference type="Proteomes" id="UP000826513">
    <property type="component" value="Plasmid unnamed1"/>
</dbReference>
<dbReference type="InterPro" id="IPR022385">
    <property type="entry name" value="Rhs_assc_core"/>
</dbReference>
<protein>
    <submittedName>
        <fullName evidence="7">RHS domain-containing protein</fullName>
    </submittedName>
</protein>
<dbReference type="InterPro" id="IPR006530">
    <property type="entry name" value="YD"/>
</dbReference>
<evidence type="ECO:0000313" key="7">
    <source>
        <dbReference type="EMBL" id="QYA10532.1"/>
    </source>
</evidence>
<evidence type="ECO:0000313" key="9">
    <source>
        <dbReference type="Proteomes" id="UP000826513"/>
    </source>
</evidence>
<feature type="region of interest" description="Disordered" evidence="2">
    <location>
        <begin position="200"/>
        <end position="237"/>
    </location>
</feature>
<feature type="domain" description="Teneurin-like YD-shell" evidence="5">
    <location>
        <begin position="697"/>
        <end position="816"/>
    </location>
</feature>
<feature type="domain" description="RHS protein conserved region" evidence="3">
    <location>
        <begin position="1247"/>
        <end position="1277"/>
    </location>
</feature>
<dbReference type="NCBIfam" id="TIGR01643">
    <property type="entry name" value="YD_repeat_2x"/>
    <property type="match status" value="4"/>
</dbReference>
<name>A0A4D7E2V4_9HYPH</name>
<sequence length="1503" mass="167652">MADAGETNYVPNTRDYVDENGVHTNERAIPHTNESIDRDNGGAQLVAGATAKPELDQAYDDYARLTTLAKQRQQQAYDQALADSTEYYRNNKLAYIAKSLLTGDEDMIQKEAEAKSFNRDQQDFLSPSEASAYNRAQGIIAGNAGGAAHALGTGLINGTGIASEEHEKGSRADLHQQASTNEHPFLRFLGEIGPGIFFSRLMGKGEKPGETAPKPDPRPEPRPEAKPPAKPLPVGEPVSVANGEYLETWRDFFIPGTLPFDGARYMGLKLALPREYVSPLGPCQISMFDEAFSNPERGKLLFHNSAGKAIGFDRPFNFLPSLNAGYPHLELKAPWLKQLRLKDYGLIKEFRQYDDGIYRLEQVEDLNGHRLIFHRNEEGWLETVDGPDGLQLQFENDDKGRRIGIVLVGSEGSELELARYTYDARGRMTDAQCAFGMSVRYVWLRDSDLLASWNNLTRQSETHFTYDSDGRVVHTATNGIWNGDRFDYREGETRYSPGGNENAAQTFRYDDHENVTEEIDPLGGVVSHGYNRYGFRTSTTDQNGNAHRTSYDIHGNVKEVVDAEGRSTIYGWGDNGELMIVIDGAGNRKTFKHDHKSNVISETDAEGNVTHLRRDDLGHVVETQFPNSAIERRTWDTNNRLESVTDAKGNTTRFEYDEFNRLIATASPDGSRIVRDYTAGAGGFDTVSRIIRPDGIAVSRSFDGSGQLASVTDGEGRLWTYRYGAFGVLEAIVDPKGGELSLATDIEGRLISVTNAEGLTYSYERDIAGRVILEEDFDGRAWRYARDPAGQITETIKPDGARLCYSYDKSGLIKRIETFTAKDEPEDVTRFWYDGRGLLIRAENKAALVEFSRDRNGRIARETLNGKRVRSRHDAMGHRIRREILGLGASITDYVRDPLGAVEKLVADDTEITFERDSFGHEKARRMDGFNLLQRFDPAGQLVAQVAGPAAAHGLDASRLGWQFDRGNAPRQARSIAEHVHRIYEYDRAFAPVSVDDGLWGKRQFTYDDNGQLTSAEASTGSERFAYDSARNIAGASSSIQTSYDPTPYGKAFDQTFGSVIPAAAPSNWQRSPSGVVQMARGPKGERVQLLHDDCGRVIERRVERDGFRPQRWRYGWDVHDRLVSVSTLDGEEWYFRYDPFGRRMSKVRRFTGEEKDRVRRLWPKLVSADGRPTKLRGTEGPPPLDVDNPPEVGTAYLWDGDLMVAEAPLRLDGHIAWDEATHWHFEDGTHRLLAKRQSNGEMLAVVCDHLGTPKEMFDAKGTLVWAADHHVWGAVRAARTFGALAVARTHDREPSELQCPWRFPGQYEDAETGLYYNRHRHYDPLTGQYASPDPIGLAGGDRPQGYVVNPSVVVDPLGLSAWMTATHRDSLSSGKQLYRGDARAPSEIFAEGFKPWGDSKDIIAHAIHAKEPPSYFVSTSSDIAVASKPHFSQGKYVYHIDKRVQGIDVNKYHNLSGKTNFHEAELEIAVPGAVRPSDIIGVQPVLPGNRLGPMVPNPNYVP</sequence>
<reference evidence="6 8" key="1">
    <citation type="submission" date="2019-04" db="EMBL/GenBank/DDBJ databases">
        <title>Complete genome sequence of Agrobacterium larrymoorei CFBP5473.</title>
        <authorList>
            <person name="Haryono M."/>
            <person name="Chou L."/>
            <person name="Lin Y.-C."/>
            <person name="Lai E.-M."/>
            <person name="Kuo C.-H."/>
        </authorList>
    </citation>
    <scope>NUCLEOTIDE SEQUENCE [LARGE SCALE GENOMIC DNA]</scope>
    <source>
        <strain evidence="6 8">CFBP5473</strain>
        <plasmid evidence="6">pAlCFBP5473</plasmid>
        <plasmid evidence="8">palcfbp5473</plasmid>
    </source>
</reference>
<dbReference type="PANTHER" id="PTHR32305">
    <property type="match status" value="1"/>
</dbReference>
<keyword evidence="1" id="KW-0677">Repeat</keyword>
<dbReference type="Pfam" id="PF25023">
    <property type="entry name" value="TEN_YD-shell"/>
    <property type="match status" value="1"/>
</dbReference>
<dbReference type="RefSeq" id="WP_027676854.1">
    <property type="nucleotide sequence ID" value="NZ_CP039693.1"/>
</dbReference>
<dbReference type="InterPro" id="IPR054695">
    <property type="entry name" value="Pierisin-like_dom"/>
</dbReference>
<evidence type="ECO:0000313" key="6">
    <source>
        <dbReference type="EMBL" id="QCJ00537.1"/>
    </source>
</evidence>
<feature type="compositionally biased region" description="Basic and acidic residues" evidence="2">
    <location>
        <begin position="203"/>
        <end position="227"/>
    </location>
</feature>
<dbReference type="Pfam" id="PF05593">
    <property type="entry name" value="RHS_repeat"/>
    <property type="match status" value="1"/>
</dbReference>
<evidence type="ECO:0000313" key="8">
    <source>
        <dbReference type="Proteomes" id="UP000298545"/>
    </source>
</evidence>
<dbReference type="Pfam" id="PF22596">
    <property type="entry name" value="Scabin-like"/>
    <property type="match status" value="1"/>
</dbReference>
<dbReference type="InterPro" id="IPR056823">
    <property type="entry name" value="TEN-like_YD-shell"/>
</dbReference>
<dbReference type="InterPro" id="IPR031325">
    <property type="entry name" value="RHS_repeat"/>
</dbReference>
<dbReference type="InterPro" id="IPR050708">
    <property type="entry name" value="T6SS_VgrG/RHS"/>
</dbReference>
<reference evidence="7 9" key="2">
    <citation type="submission" date="2021-03" db="EMBL/GenBank/DDBJ databases">
        <title>Rapid diversification of plasmids in a genus of pathogenic and nitrogen fixing bacteria.</title>
        <authorList>
            <person name="Weisberg A.J."/>
            <person name="Miller M."/>
            <person name="Ream W."/>
            <person name="Grunwald N.J."/>
            <person name="Chang J.H."/>
        </authorList>
    </citation>
    <scope>NUCLEOTIDE SEQUENCE [LARGE SCALE GENOMIC DNA]</scope>
    <source>
        <strain evidence="7 9">AF3.44</strain>
        <plasmid evidence="7 9">unnamed1</plasmid>
    </source>
</reference>
<dbReference type="Pfam" id="PF03527">
    <property type="entry name" value="RHS"/>
    <property type="match status" value="1"/>
</dbReference>
<evidence type="ECO:0000256" key="2">
    <source>
        <dbReference type="SAM" id="MobiDB-lite"/>
    </source>
</evidence>
<dbReference type="InterPro" id="IPR001826">
    <property type="entry name" value="RHS"/>
</dbReference>
<evidence type="ECO:0000259" key="4">
    <source>
        <dbReference type="Pfam" id="PF22596"/>
    </source>
</evidence>
<dbReference type="EMBL" id="CP039693">
    <property type="protein sequence ID" value="QCJ00537.1"/>
    <property type="molecule type" value="Genomic_DNA"/>
</dbReference>
<dbReference type="PANTHER" id="PTHR32305:SF15">
    <property type="entry name" value="PROTEIN RHSA-RELATED"/>
    <property type="match status" value="1"/>
</dbReference>
<evidence type="ECO:0000259" key="5">
    <source>
        <dbReference type="Pfam" id="PF25023"/>
    </source>
</evidence>
<keyword evidence="9" id="KW-1185">Reference proteome</keyword>
<accession>A0A4D7E2V4</accession>
<feature type="region of interest" description="Disordered" evidence="2">
    <location>
        <begin position="1171"/>
        <end position="1191"/>
    </location>
</feature>
<proteinExistence type="predicted"/>
<keyword evidence="6" id="KW-0614">Plasmid</keyword>
<organism evidence="6 8">
    <name type="scientific">Agrobacterium larrymoorei</name>
    <dbReference type="NCBI Taxonomy" id="160699"/>
    <lineage>
        <taxon>Bacteria</taxon>
        <taxon>Pseudomonadati</taxon>
        <taxon>Pseudomonadota</taxon>
        <taxon>Alphaproteobacteria</taxon>
        <taxon>Hyphomicrobiales</taxon>
        <taxon>Rhizobiaceae</taxon>
        <taxon>Rhizobium/Agrobacterium group</taxon>
        <taxon>Agrobacterium</taxon>
    </lineage>
</organism>
<dbReference type="Gene3D" id="2.180.10.10">
    <property type="entry name" value="RHS repeat-associated core"/>
    <property type="match status" value="3"/>
</dbReference>
<dbReference type="Proteomes" id="UP000298545">
    <property type="component" value="Plasmid pAlCFBP5473"/>
</dbReference>
<geneLocation type="plasmid" evidence="8">
    <name>palcfbp5473</name>
</geneLocation>
<dbReference type="SUPFAM" id="SSF63829">
    <property type="entry name" value="Calcium-dependent phosphotriesterase"/>
    <property type="match status" value="1"/>
</dbReference>
<dbReference type="OrthoDB" id="6057489at2"/>
<dbReference type="NCBIfam" id="TIGR03696">
    <property type="entry name" value="Rhs_assc_core"/>
    <property type="match status" value="1"/>
</dbReference>
<dbReference type="EMBL" id="CP072170">
    <property type="protein sequence ID" value="QYA10532.1"/>
    <property type="molecule type" value="Genomic_DNA"/>
</dbReference>
<dbReference type="Gene3D" id="3.90.210.10">
    <property type="entry name" value="Heat-Labile Enterotoxin, subunit A"/>
    <property type="match status" value="1"/>
</dbReference>
<dbReference type="KEGG" id="alf:CFBP5473_21245"/>
<geneLocation type="plasmid" evidence="7 9">
    <name>unnamed1</name>
</geneLocation>
<gene>
    <name evidence="6" type="ORF">CFBP5473_21245</name>
    <name evidence="7" type="ORF">J5285_25385</name>
</gene>
<dbReference type="STRING" id="1367849.GCA_000518585_04332"/>
<dbReference type="SUPFAM" id="SSF56399">
    <property type="entry name" value="ADP-ribosylation"/>
    <property type="match status" value="1"/>
</dbReference>